<evidence type="ECO:0000313" key="6">
    <source>
        <dbReference type="EMBL" id="HHJ53101.1"/>
    </source>
</evidence>
<dbReference type="SUPFAM" id="SSF56281">
    <property type="entry name" value="Metallo-hydrolase/oxidoreductase"/>
    <property type="match status" value="1"/>
</dbReference>
<dbReference type="GO" id="GO:0046872">
    <property type="term" value="F:metal ion binding"/>
    <property type="evidence" value="ECO:0007669"/>
    <property type="project" value="UniProtKB-KW"/>
</dbReference>
<keyword evidence="4" id="KW-0862">Zinc</keyword>
<comment type="cofactor">
    <cofactor evidence="1">
        <name>Zn(2+)</name>
        <dbReference type="ChEBI" id="CHEBI:29105"/>
    </cofactor>
</comment>
<evidence type="ECO:0000256" key="1">
    <source>
        <dbReference type="ARBA" id="ARBA00001947"/>
    </source>
</evidence>
<accession>A0A7V5PPZ4</accession>
<dbReference type="Gene3D" id="3.60.15.10">
    <property type="entry name" value="Ribonuclease Z/Hydroxyacylglutathione hydrolase-like"/>
    <property type="match status" value="1"/>
</dbReference>
<dbReference type="PANTHER" id="PTHR46233">
    <property type="entry name" value="HYDROXYACYLGLUTATHIONE HYDROLASE GLOC"/>
    <property type="match status" value="1"/>
</dbReference>
<dbReference type="GO" id="GO:0016787">
    <property type="term" value="F:hydrolase activity"/>
    <property type="evidence" value="ECO:0007669"/>
    <property type="project" value="UniProtKB-KW"/>
</dbReference>
<dbReference type="InterPro" id="IPR051453">
    <property type="entry name" value="MBL_Glyoxalase_II"/>
</dbReference>
<gene>
    <name evidence="6" type="ORF">ENJ89_07890</name>
</gene>
<keyword evidence="3" id="KW-0378">Hydrolase</keyword>
<keyword evidence="2" id="KW-0479">Metal-binding</keyword>
<dbReference type="InterPro" id="IPR036866">
    <property type="entry name" value="RibonucZ/Hydroxyglut_hydro"/>
</dbReference>
<evidence type="ECO:0000256" key="3">
    <source>
        <dbReference type="ARBA" id="ARBA00022801"/>
    </source>
</evidence>
<sequence>MKIETITVGPLAVNCYLAVDEQTSACLIIDPGDDPQRVISHVEQRGYQPQKVLFTHGHIDHVCRAARVIEHFEVPFYFGEHEKPIVDMLPVQAEWFNFEFIPLPSDYRPLSEGQTVTCGNVEFRVLHTPGHSPGSVCFYAPGTLLSGDVLFRDSIGRTDIYGGDMSALIHSIRSKIFTLPEETIVYPGHGPTTTVGWEKAHNPFVGQNA</sequence>
<proteinExistence type="predicted"/>
<dbReference type="EMBL" id="DROD01000509">
    <property type="protein sequence ID" value="HHJ53101.1"/>
    <property type="molecule type" value="Genomic_DNA"/>
</dbReference>
<dbReference type="AlphaFoldDB" id="A0A7V5PPZ4"/>
<evidence type="ECO:0000256" key="4">
    <source>
        <dbReference type="ARBA" id="ARBA00022833"/>
    </source>
</evidence>
<dbReference type="Pfam" id="PF00753">
    <property type="entry name" value="Lactamase_B"/>
    <property type="match status" value="1"/>
</dbReference>
<dbReference type="SMART" id="SM00849">
    <property type="entry name" value="Lactamase_B"/>
    <property type="match status" value="1"/>
</dbReference>
<dbReference type="PANTHER" id="PTHR46233:SF3">
    <property type="entry name" value="HYDROXYACYLGLUTATHIONE HYDROLASE GLOC"/>
    <property type="match status" value="1"/>
</dbReference>
<name>A0A7V5PPZ4_CALAY</name>
<evidence type="ECO:0000259" key="5">
    <source>
        <dbReference type="SMART" id="SM00849"/>
    </source>
</evidence>
<reference evidence="6" key="1">
    <citation type="journal article" date="2020" name="mSystems">
        <title>Genome- and Community-Level Interaction Insights into Carbon Utilization and Element Cycling Functions of Hydrothermarchaeota in Hydrothermal Sediment.</title>
        <authorList>
            <person name="Zhou Z."/>
            <person name="Liu Y."/>
            <person name="Xu W."/>
            <person name="Pan J."/>
            <person name="Luo Z.H."/>
            <person name="Li M."/>
        </authorList>
    </citation>
    <scope>NUCLEOTIDE SEQUENCE [LARGE SCALE GENOMIC DNA]</scope>
    <source>
        <strain evidence="6">HyVt-527</strain>
    </source>
</reference>
<feature type="domain" description="Metallo-beta-lactamase" evidence="5">
    <location>
        <begin position="12"/>
        <end position="189"/>
    </location>
</feature>
<organism evidence="6">
    <name type="scientific">Caldithrix abyssi</name>
    <dbReference type="NCBI Taxonomy" id="187145"/>
    <lineage>
        <taxon>Bacteria</taxon>
        <taxon>Pseudomonadati</taxon>
        <taxon>Calditrichota</taxon>
        <taxon>Calditrichia</taxon>
        <taxon>Calditrichales</taxon>
        <taxon>Calditrichaceae</taxon>
        <taxon>Caldithrix</taxon>
    </lineage>
</organism>
<dbReference type="Proteomes" id="UP000886124">
    <property type="component" value="Unassembled WGS sequence"/>
</dbReference>
<protein>
    <submittedName>
        <fullName evidence="6">MBL fold metallo-hydrolase</fullName>
    </submittedName>
</protein>
<dbReference type="InterPro" id="IPR001279">
    <property type="entry name" value="Metallo-B-lactamas"/>
</dbReference>
<comment type="caution">
    <text evidence="6">The sequence shown here is derived from an EMBL/GenBank/DDBJ whole genome shotgun (WGS) entry which is preliminary data.</text>
</comment>
<evidence type="ECO:0000256" key="2">
    <source>
        <dbReference type="ARBA" id="ARBA00022723"/>
    </source>
</evidence>